<keyword evidence="2" id="KW-1185">Reference proteome</keyword>
<accession>A0A7C8MGM6</accession>
<evidence type="ECO:0000313" key="1">
    <source>
        <dbReference type="EMBL" id="KAF2877059.1"/>
    </source>
</evidence>
<organism evidence="1 2">
    <name type="scientific">Massariosphaeria phaeospora</name>
    <dbReference type="NCBI Taxonomy" id="100035"/>
    <lineage>
        <taxon>Eukaryota</taxon>
        <taxon>Fungi</taxon>
        <taxon>Dikarya</taxon>
        <taxon>Ascomycota</taxon>
        <taxon>Pezizomycotina</taxon>
        <taxon>Dothideomycetes</taxon>
        <taxon>Pleosporomycetidae</taxon>
        <taxon>Pleosporales</taxon>
        <taxon>Pleosporales incertae sedis</taxon>
        <taxon>Massariosphaeria</taxon>
    </lineage>
</organism>
<evidence type="ECO:0000313" key="2">
    <source>
        <dbReference type="Proteomes" id="UP000481861"/>
    </source>
</evidence>
<protein>
    <submittedName>
        <fullName evidence="1">Uncharacterized protein</fullName>
    </submittedName>
</protein>
<sequence>MSCYLRSRHVRKLRPPSQPRPWYDDERKHSTYALSEITSAKCITTQPSSQLLSIWIVCRGDVDAVQMIAKRGILDGIPVQGRMVDRLSSVVQMPIVDSRLQALRPLKLGLDPWKQRIAHLSH</sequence>
<dbReference type="Proteomes" id="UP000481861">
    <property type="component" value="Unassembled WGS sequence"/>
</dbReference>
<reference evidence="1 2" key="1">
    <citation type="submission" date="2020-01" db="EMBL/GenBank/DDBJ databases">
        <authorList>
            <consortium name="DOE Joint Genome Institute"/>
            <person name="Haridas S."/>
            <person name="Albert R."/>
            <person name="Binder M."/>
            <person name="Bloem J."/>
            <person name="Labutti K."/>
            <person name="Salamov A."/>
            <person name="Andreopoulos B."/>
            <person name="Baker S.E."/>
            <person name="Barry K."/>
            <person name="Bills G."/>
            <person name="Bluhm B.H."/>
            <person name="Cannon C."/>
            <person name="Castanera R."/>
            <person name="Culley D.E."/>
            <person name="Daum C."/>
            <person name="Ezra D."/>
            <person name="Gonzalez J.B."/>
            <person name="Henrissat B."/>
            <person name="Kuo A."/>
            <person name="Liang C."/>
            <person name="Lipzen A."/>
            <person name="Lutzoni F."/>
            <person name="Magnuson J."/>
            <person name="Mondo S."/>
            <person name="Nolan M."/>
            <person name="Ohm R."/>
            <person name="Pangilinan J."/>
            <person name="Park H.-J.H."/>
            <person name="Ramirez L."/>
            <person name="Alfaro M."/>
            <person name="Sun H."/>
            <person name="Tritt A."/>
            <person name="Yoshinaga Y."/>
            <person name="Zwiers L.-H.L."/>
            <person name="Turgeon B.G."/>
            <person name="Goodwin S.B."/>
            <person name="Spatafora J.W."/>
            <person name="Crous P.W."/>
            <person name="Grigoriev I.V."/>
        </authorList>
    </citation>
    <scope>NUCLEOTIDE SEQUENCE [LARGE SCALE GENOMIC DNA]</scope>
    <source>
        <strain evidence="1 2">CBS 611.86</strain>
    </source>
</reference>
<dbReference type="AlphaFoldDB" id="A0A7C8MGM6"/>
<name>A0A7C8MGM6_9PLEO</name>
<dbReference type="EMBL" id="JAADJZ010000002">
    <property type="protein sequence ID" value="KAF2877059.1"/>
    <property type="molecule type" value="Genomic_DNA"/>
</dbReference>
<gene>
    <name evidence="1" type="ORF">BDV95DRAFT_558405</name>
</gene>
<proteinExistence type="predicted"/>
<comment type="caution">
    <text evidence="1">The sequence shown here is derived from an EMBL/GenBank/DDBJ whole genome shotgun (WGS) entry which is preliminary data.</text>
</comment>